<dbReference type="InterPro" id="IPR028059">
    <property type="entry name" value="SWM_rpt"/>
</dbReference>
<dbReference type="InterPro" id="IPR013783">
    <property type="entry name" value="Ig-like_fold"/>
</dbReference>
<dbReference type="InterPro" id="IPR014755">
    <property type="entry name" value="Cu-Rt/internalin_Ig-like"/>
</dbReference>
<name>W0SGT8_9PROT</name>
<dbReference type="Pfam" id="PF13753">
    <property type="entry name" value="SWM_repeat"/>
    <property type="match status" value="7"/>
</dbReference>
<evidence type="ECO:0000256" key="2">
    <source>
        <dbReference type="SAM" id="MobiDB-lite"/>
    </source>
</evidence>
<feature type="region of interest" description="Disordered" evidence="2">
    <location>
        <begin position="21"/>
        <end position="85"/>
    </location>
</feature>
<dbReference type="KEGG" id="shd:SUTH_02369"/>
<feature type="compositionally biased region" description="Low complexity" evidence="2">
    <location>
        <begin position="65"/>
        <end position="74"/>
    </location>
</feature>
<dbReference type="Proteomes" id="UP000031637">
    <property type="component" value="Chromosome"/>
</dbReference>
<evidence type="ECO:0000313" key="4">
    <source>
        <dbReference type="Proteomes" id="UP000031637"/>
    </source>
</evidence>
<evidence type="ECO:0000313" key="3">
    <source>
        <dbReference type="EMBL" id="BAO30157.1"/>
    </source>
</evidence>
<dbReference type="RefSeq" id="WP_041099475.1">
    <property type="nucleotide sequence ID" value="NZ_AP012547.1"/>
</dbReference>
<dbReference type="Gene3D" id="2.60.40.10">
    <property type="entry name" value="Immunoglobulins"/>
    <property type="match status" value="1"/>
</dbReference>
<gene>
    <name evidence="3" type="ORF">SUTH_02369</name>
</gene>
<dbReference type="NCBIfam" id="TIGR02059">
    <property type="entry name" value="swm_rep_I"/>
    <property type="match status" value="7"/>
</dbReference>
<protein>
    <submittedName>
        <fullName evidence="3">Uncharacterized protein</fullName>
    </submittedName>
</protein>
<keyword evidence="4" id="KW-1185">Reference proteome</keyword>
<organism evidence="3 4">
    <name type="scientific">Sulfuritalea hydrogenivorans sk43H</name>
    <dbReference type="NCBI Taxonomy" id="1223802"/>
    <lineage>
        <taxon>Bacteria</taxon>
        <taxon>Pseudomonadati</taxon>
        <taxon>Pseudomonadota</taxon>
        <taxon>Betaproteobacteria</taxon>
        <taxon>Nitrosomonadales</taxon>
        <taxon>Sterolibacteriaceae</taxon>
        <taxon>Sulfuritalea</taxon>
    </lineage>
</organism>
<sequence>MGNFDLHGLINAIANNHGVASPVKSAKRKMRDVSEGDGQATAQAEGDATSATSDASMQLAQADTGVATEAAAGETTGGASGAPAAGEAAAGSGAAAGGLGGLGLGGMALGGAALAGGGGGGGSAVAAAVNNIITGTVVAGPVLAGSGLKVEIYAANGTTKLGESTLDASGKFTVDVGAYTGIVIARLVDANGGDDYLDEATGVPKDLNANLMATSVVTGGTFTLNINPLTTIAAQKAGLAADGSGGLADAAAVANANAAVAAAFGLTDLTGTSVVATNGGSYDAADGMSAGEKYGAILAALSGADFASSGDSQAIIDNLVAAIDITGASGTLSAAGQSAVIAGAAVVDSDFIDDVLNTVRAGATAPPAPTINAVAADNIINADEVESVITGTNETGATVDLGIGGNTRAATVSGTTWSYTLTDADLTAMGQGAETLSATQTDVLGNTGSAGTRAISVDTVAPVFSSATVSGRTLVLTYNEALDATSMPLPSAFRVGGIAQGAPVAGVVDSAAKTLTLTLASPVTYGQTGITVSYTDPTEDNDLAAIQDLAGNDASTLTNLAVTNNTPDAPLYQSATVTGSTLVMTYAGDLDENNLPPLDAFTVKVNNTAQAAPTGVVVDADAGTVTLTLAAPVIHGQTVTVGYTDPSAANDLNAIQDSGLNDAVSIGNRVVANQTPDAAAPVFANAVVTENGKYLVLNCDEALDAAHVPPAGAFIVKVGGVAQATPTGLTVNASAKTVMLTLATPITFGQTGITVSYTDPSAANDINAIQDAVGNDAASVTDLPVTNNAADTPILESATVHGDTLVLTYNDALDAGNVPLPEAFAVKVGGADPVAPTNVAVDSAARTVTLTLADAVTSGQTVKLSYTDPTTDNDADAIQDVAGNDAFTVENQSVTNETPPVFSAATVTGSTLVMNYSDALDAAHVPPANAFTIEVNGTPQAAPSAVAVDAAARTVTLTLAAAVTNGQAVTVSYADPTAGNDAAAIQNAIGSDAVSLSNQPVSNHTPPLLSGATVSGDTLVLTYSNELDESNIPLVNAFTVKVNGVAQAAPTDVVVDAAARTVTLTLATAVTDGQAVTVSYVDPSTGDDTEAIQDALGNDAISVANRPVTNTTADVAAPVFSGATVSGDTLVLSYSEALDAANAPVAGDFIVNVDGTAQADPTAVVVDATARTVTLTLAAAVAYGEAVTVTYTDPTVGDDATAIQDTAGNDAVTLTEQSVTNTSVNALAPTLSVVVSAGADVNAIVLTVTTGLNGAASADLIFDGLPGGAVVRNSAAVDVTAGVVNFDGSDTFTVEFPEDSDIHQNLLVTVTGKDAGGDPLGDNVHTIDLVYDVASSTEDLNFASANQNMWGNFNGYIGWHEYIPLLGDAPIVWNEATGEWDDAANPDYWRSGEFSVIDVDLDSSQVIEAAAIAASSVLDTAKAVFDVAAVAVDTVAKGIFDTAKAVFQTAENLYYFGARTVDAAVQATFQAAKGAYDVAHGLYDSASYLFHTVATGLHDAAWNAYASYDNWYHSLDGWGQFWNAAGHVANDIAWGIADVAYNVAVPIWDAAKYAFETTATGIYNTALAVYNAAAGVANSAAQVVFDGAKAVFATAEHVYNEVKQDIYDVAQGVYDLARDGVMAVLATINDKVEFDTALKVDSEVFAQVGLQVDFELDMGSVDADIDYQLTSATQYNKAADMLTITPTMTNMTTGDAVAFDTISPNAKFYAALLYDVGADFDVFIDGKLVVDNTTVYDLSPTSDGLAIQFPISTESFADSLSEMTGGDIEVGKMVLIDLDTTQLEPFEVPFVEALTQDILSIEIAIPTLETEGKAATYVPATADIWTTGTFEEQIGPFPYASVDFSEISSAFFNIINAKFDFSEEFMDQYGLDSLGDAATLAETVQDIATGLMANIWDTLDGEAEGVPIFVLDMTDETASSLLHLNLFTDDVMGNTTSANTGSLGFYAAYGESDPVVAVTVDLDAAYVAIVKAIAKAAASAVTAGAATTIHPVIDAIPSPYNLEFGVEQVLEIAAVPQATIDQITQWLNLGFTFEAADLDVTQAVNFSQDFTLSIDDMSYLVTLEDNTTHAFTANGTGALQISNAGSHDANHDGLITYTLDIVPTAMFSNDTEVGLSLGYQLDFLKGGFSAGAQLPLGELLGLTDADWLNIDFSAIDISMGPLLRVQGELDTLDVDVFESRFALDVGSASYAGAIDIGLVNHSVMV</sequence>
<feature type="compositionally biased region" description="Polar residues" evidence="2">
    <location>
        <begin position="49"/>
        <end position="61"/>
    </location>
</feature>
<proteinExistence type="predicted"/>
<dbReference type="STRING" id="1223802.SUTH_02369"/>
<dbReference type="InterPro" id="IPR011801">
    <property type="entry name" value="Swm_rep_I_cyn"/>
</dbReference>
<dbReference type="Gene3D" id="2.60.40.1220">
    <property type="match status" value="6"/>
</dbReference>
<evidence type="ECO:0000256" key="1">
    <source>
        <dbReference type="ARBA" id="ARBA00022729"/>
    </source>
</evidence>
<dbReference type="EMBL" id="AP012547">
    <property type="protein sequence ID" value="BAO30157.1"/>
    <property type="molecule type" value="Genomic_DNA"/>
</dbReference>
<dbReference type="OrthoDB" id="8801596at2"/>
<keyword evidence="1" id="KW-0732">Signal</keyword>
<dbReference type="HOGENOM" id="CLU_231160_0_0_4"/>
<accession>W0SGT8</accession>
<reference evidence="3 4" key="1">
    <citation type="journal article" date="2014" name="Syst. Appl. Microbiol.">
        <title>Complete genomes of freshwater sulfur oxidizers Sulfuricella denitrificans skB26 and Sulfuritalea hydrogenivorans sk43H: genetic insights into the sulfur oxidation pathway of betaproteobacteria.</title>
        <authorList>
            <person name="Watanabe T."/>
            <person name="Kojima H."/>
            <person name="Fukui M."/>
        </authorList>
    </citation>
    <scope>NUCLEOTIDE SEQUENCE [LARGE SCALE GENOMIC DNA]</scope>
    <source>
        <strain evidence="3">DSM22779</strain>
    </source>
</reference>